<gene>
    <name evidence="10" type="ORF">EJC50_09490</name>
</gene>
<dbReference type="InterPro" id="IPR014284">
    <property type="entry name" value="RNA_pol_sigma-70_dom"/>
</dbReference>
<evidence type="ECO:0000256" key="7">
    <source>
        <dbReference type="SAM" id="Phobius"/>
    </source>
</evidence>
<keyword evidence="3 6" id="KW-0731">Sigma factor</keyword>
<feature type="domain" description="RNA polymerase sigma-70 region 2" evidence="8">
    <location>
        <begin position="67"/>
        <end position="133"/>
    </location>
</feature>
<dbReference type="InterPro" id="IPR000838">
    <property type="entry name" value="RNA_pol_sigma70_ECF_CS"/>
</dbReference>
<accession>A0A3Q8X5R5</accession>
<dbReference type="InterPro" id="IPR013325">
    <property type="entry name" value="RNA_pol_sigma_r2"/>
</dbReference>
<keyword evidence="7" id="KW-0472">Membrane</keyword>
<dbReference type="Gene3D" id="1.10.1740.10">
    <property type="match status" value="1"/>
</dbReference>
<dbReference type="OrthoDB" id="9784984at2"/>
<name>A0A3Q8X5R5_9BACL</name>
<keyword evidence="11" id="KW-1185">Reference proteome</keyword>
<organism evidence="10 11">
    <name type="scientific">Paenibacillus albus</name>
    <dbReference type="NCBI Taxonomy" id="2495582"/>
    <lineage>
        <taxon>Bacteria</taxon>
        <taxon>Bacillati</taxon>
        <taxon>Bacillota</taxon>
        <taxon>Bacilli</taxon>
        <taxon>Bacillales</taxon>
        <taxon>Paenibacillaceae</taxon>
        <taxon>Paenibacillus</taxon>
    </lineage>
</organism>
<dbReference type="Gene3D" id="1.10.10.10">
    <property type="entry name" value="Winged helix-like DNA-binding domain superfamily/Winged helix DNA-binding domain"/>
    <property type="match status" value="1"/>
</dbReference>
<dbReference type="GO" id="GO:0016987">
    <property type="term" value="F:sigma factor activity"/>
    <property type="evidence" value="ECO:0007669"/>
    <property type="project" value="UniProtKB-KW"/>
</dbReference>
<dbReference type="InterPro" id="IPR036388">
    <property type="entry name" value="WH-like_DNA-bd_sf"/>
</dbReference>
<dbReference type="Proteomes" id="UP000272528">
    <property type="component" value="Chromosome"/>
</dbReference>
<keyword evidence="7" id="KW-1133">Transmembrane helix</keyword>
<feature type="domain" description="RNA polymerase sigma factor 70 region 4 type 2" evidence="9">
    <location>
        <begin position="178"/>
        <end position="225"/>
    </location>
</feature>
<keyword evidence="2 6" id="KW-0805">Transcription regulation</keyword>
<dbReference type="PANTHER" id="PTHR43133:SF60">
    <property type="entry name" value="RNA POLYMERASE SIGMA FACTOR SIGV"/>
    <property type="match status" value="1"/>
</dbReference>
<evidence type="ECO:0000313" key="11">
    <source>
        <dbReference type="Proteomes" id="UP000272528"/>
    </source>
</evidence>
<dbReference type="InterPro" id="IPR013324">
    <property type="entry name" value="RNA_pol_sigma_r3/r4-like"/>
</dbReference>
<dbReference type="KEGG" id="palb:EJC50_09490"/>
<evidence type="ECO:0000313" key="10">
    <source>
        <dbReference type="EMBL" id="AZN39854.1"/>
    </source>
</evidence>
<dbReference type="InterPro" id="IPR013249">
    <property type="entry name" value="RNA_pol_sigma70_r4_t2"/>
</dbReference>
<dbReference type="SUPFAM" id="SSF88659">
    <property type="entry name" value="Sigma3 and sigma4 domains of RNA polymerase sigma factors"/>
    <property type="match status" value="1"/>
</dbReference>
<proteinExistence type="inferred from homology"/>
<evidence type="ECO:0000256" key="1">
    <source>
        <dbReference type="ARBA" id="ARBA00010641"/>
    </source>
</evidence>
<dbReference type="GO" id="GO:0003677">
    <property type="term" value="F:DNA binding"/>
    <property type="evidence" value="ECO:0007669"/>
    <property type="project" value="UniProtKB-KW"/>
</dbReference>
<evidence type="ECO:0000256" key="4">
    <source>
        <dbReference type="ARBA" id="ARBA00023125"/>
    </source>
</evidence>
<feature type="transmembrane region" description="Helical" evidence="7">
    <location>
        <begin position="231"/>
        <end position="250"/>
    </location>
</feature>
<evidence type="ECO:0000256" key="3">
    <source>
        <dbReference type="ARBA" id="ARBA00023082"/>
    </source>
</evidence>
<dbReference type="SUPFAM" id="SSF88946">
    <property type="entry name" value="Sigma2 domain of RNA polymerase sigma factors"/>
    <property type="match status" value="1"/>
</dbReference>
<dbReference type="GO" id="GO:0006352">
    <property type="term" value="P:DNA-templated transcription initiation"/>
    <property type="evidence" value="ECO:0007669"/>
    <property type="project" value="InterPro"/>
</dbReference>
<dbReference type="PANTHER" id="PTHR43133">
    <property type="entry name" value="RNA POLYMERASE ECF-TYPE SIGMA FACTO"/>
    <property type="match status" value="1"/>
</dbReference>
<evidence type="ECO:0000259" key="8">
    <source>
        <dbReference type="Pfam" id="PF04542"/>
    </source>
</evidence>
<sequence>MIAFYSKSMQIIWNRHKNCCFYRCVSCFSCYNKRSKLDDGWQRRIAVNEAQLVMLSRQGDETAFNKLVELYKDKLSRMAHTILRSKTDVEDVVQETFLKVYLNLNRFDENKRFSTWIFHIAKNVCLDLLRRRKAPSLPLDQPVTAHSDQNLSLHDVIPHASLTPEGEVIERELASKMTEVIAKLPEKYRTVVYQRYVLEMTMEDISEVNSIPVNTVKSRIHRGKDFMKKRYGKTLLLYSLLLFNFLLLVIP</sequence>
<dbReference type="CDD" id="cd06171">
    <property type="entry name" value="Sigma70_r4"/>
    <property type="match status" value="1"/>
</dbReference>
<dbReference type="EMBL" id="CP034437">
    <property type="protein sequence ID" value="AZN39854.1"/>
    <property type="molecule type" value="Genomic_DNA"/>
</dbReference>
<dbReference type="InterPro" id="IPR007627">
    <property type="entry name" value="RNA_pol_sigma70_r2"/>
</dbReference>
<evidence type="ECO:0000256" key="2">
    <source>
        <dbReference type="ARBA" id="ARBA00023015"/>
    </source>
</evidence>
<comment type="similarity">
    <text evidence="1 6">Belongs to the sigma-70 factor family. ECF subfamily.</text>
</comment>
<protein>
    <recommendedName>
        <fullName evidence="6">RNA polymerase sigma factor</fullName>
    </recommendedName>
</protein>
<dbReference type="Pfam" id="PF04542">
    <property type="entry name" value="Sigma70_r2"/>
    <property type="match status" value="1"/>
</dbReference>
<dbReference type="AlphaFoldDB" id="A0A3Q8X5R5"/>
<dbReference type="InterPro" id="IPR039425">
    <property type="entry name" value="RNA_pol_sigma-70-like"/>
</dbReference>
<keyword evidence="7" id="KW-0812">Transmembrane</keyword>
<reference evidence="11" key="1">
    <citation type="submission" date="2018-12" db="EMBL/GenBank/DDBJ databases">
        <title>Genome sequence of Peanibacillus sp.</title>
        <authorList>
            <person name="Subramani G."/>
            <person name="Srinivasan S."/>
            <person name="Kim M.K."/>
        </authorList>
    </citation>
    <scope>NUCLEOTIDE SEQUENCE [LARGE SCALE GENOMIC DNA]</scope>
    <source>
        <strain evidence="11">18JY67-1</strain>
    </source>
</reference>
<keyword evidence="4 6" id="KW-0238">DNA-binding</keyword>
<keyword evidence="5 6" id="KW-0804">Transcription</keyword>
<evidence type="ECO:0000256" key="6">
    <source>
        <dbReference type="RuleBase" id="RU000716"/>
    </source>
</evidence>
<evidence type="ECO:0000259" key="9">
    <source>
        <dbReference type="Pfam" id="PF08281"/>
    </source>
</evidence>
<dbReference type="GO" id="GO:0006950">
    <property type="term" value="P:response to stress"/>
    <property type="evidence" value="ECO:0007669"/>
    <property type="project" value="UniProtKB-ARBA"/>
</dbReference>
<dbReference type="PROSITE" id="PS01063">
    <property type="entry name" value="SIGMA70_ECF"/>
    <property type="match status" value="1"/>
</dbReference>
<dbReference type="NCBIfam" id="TIGR02937">
    <property type="entry name" value="sigma70-ECF"/>
    <property type="match status" value="1"/>
</dbReference>
<evidence type="ECO:0000256" key="5">
    <source>
        <dbReference type="ARBA" id="ARBA00023163"/>
    </source>
</evidence>
<dbReference type="Pfam" id="PF08281">
    <property type="entry name" value="Sigma70_r4_2"/>
    <property type="match status" value="1"/>
</dbReference>